<evidence type="ECO:0000256" key="1">
    <source>
        <dbReference type="SAM" id="MobiDB-lite"/>
    </source>
</evidence>
<feature type="region of interest" description="Disordered" evidence="1">
    <location>
        <begin position="30"/>
        <end position="51"/>
    </location>
</feature>
<dbReference type="AlphaFoldDB" id="U9STQ4"/>
<gene>
    <name evidence="2" type="ORF">GLOINDRAFT_9601</name>
</gene>
<proteinExistence type="predicted"/>
<evidence type="ECO:0000313" key="2">
    <source>
        <dbReference type="EMBL" id="ERZ99338.1"/>
    </source>
</evidence>
<accession>U9STQ4</accession>
<name>U9STQ4_RHIID</name>
<organism evidence="2">
    <name type="scientific">Rhizophagus irregularis (strain DAOM 181602 / DAOM 197198 / MUCL 43194)</name>
    <name type="common">Arbuscular mycorrhizal fungus</name>
    <name type="synonym">Glomus intraradices</name>
    <dbReference type="NCBI Taxonomy" id="747089"/>
    <lineage>
        <taxon>Eukaryota</taxon>
        <taxon>Fungi</taxon>
        <taxon>Fungi incertae sedis</taxon>
        <taxon>Mucoromycota</taxon>
        <taxon>Glomeromycotina</taxon>
        <taxon>Glomeromycetes</taxon>
        <taxon>Glomerales</taxon>
        <taxon>Glomeraceae</taxon>
        <taxon>Rhizophagus</taxon>
    </lineage>
</organism>
<sequence length="76" mass="8941">MKRLKESLIEFIEKGKDSYIEYLKMEVRSLKNESHSKPQDDTHPNPSMSNTTYVQPAISVATSPRYQEEEFDLLQY</sequence>
<protein>
    <submittedName>
        <fullName evidence="2">Uncharacterized protein</fullName>
    </submittedName>
</protein>
<dbReference type="HOGENOM" id="CLU_2655737_0_0_1"/>
<reference evidence="2" key="1">
    <citation type="submission" date="2013-07" db="EMBL/GenBank/DDBJ databases">
        <title>The genome of an arbuscular mycorrhizal fungus provides insights into the evolution of the oldest plant symbiosis.</title>
        <authorList>
            <consortium name="DOE Joint Genome Institute"/>
            <person name="Tisserant E."/>
            <person name="Malbreil M."/>
            <person name="Kuo A."/>
            <person name="Kohler A."/>
            <person name="Symeonidi A."/>
            <person name="Balestrini R."/>
            <person name="Charron P."/>
            <person name="Duensing N."/>
            <person name="Frei-dit-Frey N."/>
            <person name="Gianinazzi-Pearson V."/>
            <person name="Gilbert B."/>
            <person name="Handa Y."/>
            <person name="Hijri M."/>
            <person name="Kaul R."/>
            <person name="Kawaguchi M."/>
            <person name="Krajinski F."/>
            <person name="Lammers P."/>
            <person name="Lapierre D."/>
            <person name="Masclaux F.G."/>
            <person name="Murat C."/>
            <person name="Morin E."/>
            <person name="Ndikumana S."/>
            <person name="Pagni M."/>
            <person name="Petitpierre D."/>
            <person name="Requena N."/>
            <person name="Rosikiewicz P."/>
            <person name="Riley R."/>
            <person name="Saito K."/>
            <person name="San Clemente H."/>
            <person name="Shapiro H."/>
            <person name="van Tuinen D."/>
            <person name="Becard G."/>
            <person name="Bonfante P."/>
            <person name="Paszkowski U."/>
            <person name="Shachar-Hill Y."/>
            <person name="Young J.P."/>
            <person name="Sanders I.R."/>
            <person name="Henrissat B."/>
            <person name="Rensing S.A."/>
            <person name="Grigoriev I.V."/>
            <person name="Corradi N."/>
            <person name="Roux C."/>
            <person name="Martin F."/>
        </authorList>
    </citation>
    <scope>NUCLEOTIDE SEQUENCE</scope>
    <source>
        <strain evidence="2">DAOM 197198</strain>
    </source>
</reference>
<feature type="compositionally biased region" description="Basic and acidic residues" evidence="1">
    <location>
        <begin position="30"/>
        <end position="43"/>
    </location>
</feature>
<dbReference type="EMBL" id="KI298036">
    <property type="protein sequence ID" value="ERZ99338.1"/>
    <property type="molecule type" value="Genomic_DNA"/>
</dbReference>
<dbReference type="VEuPathDB" id="FungiDB:RhiirFUN_024412"/>